<evidence type="ECO:0000256" key="1">
    <source>
        <dbReference type="SAM" id="MobiDB-lite"/>
    </source>
</evidence>
<reference evidence="2 3" key="1">
    <citation type="submission" date="2005-09" db="EMBL/GenBank/DDBJ databases">
        <authorList>
            <person name="Mural R.J."/>
            <person name="Li P.W."/>
            <person name="Adams M.D."/>
            <person name="Amanatides P.G."/>
            <person name="Baden-Tillson H."/>
            <person name="Barnstead M."/>
            <person name="Chin S.H."/>
            <person name="Dew I."/>
            <person name="Evans C.A."/>
            <person name="Ferriera S."/>
            <person name="Flanigan M."/>
            <person name="Fosler C."/>
            <person name="Glodek A."/>
            <person name="Gu Z."/>
            <person name="Holt R.A."/>
            <person name="Jennings D."/>
            <person name="Kraft C.L."/>
            <person name="Lu F."/>
            <person name="Nguyen T."/>
            <person name="Nusskern D.R."/>
            <person name="Pfannkoch C.M."/>
            <person name="Sitter C."/>
            <person name="Sutton G.G."/>
            <person name="Venter J.C."/>
            <person name="Wang Z."/>
            <person name="Woodage T."/>
            <person name="Zheng X.H."/>
            <person name="Zhong F."/>
        </authorList>
    </citation>
    <scope>NUCLEOTIDE SEQUENCE [LARGE SCALE GENOMIC DNA]</scope>
    <source>
        <strain>BN</strain>
        <strain evidence="3">Sprague-Dawley</strain>
    </source>
</reference>
<dbReference type="EMBL" id="CH474008">
    <property type="protein sequence ID" value="EDL90394.1"/>
    <property type="molecule type" value="Genomic_DNA"/>
</dbReference>
<evidence type="ECO:0000313" key="2">
    <source>
        <dbReference type="EMBL" id="EDL90394.1"/>
    </source>
</evidence>
<proteinExistence type="predicted"/>
<accession>A6JYV9</accession>
<gene>
    <name evidence="2" type="primary">Zfyve9_predicted</name>
    <name evidence="2" type="ORF">rCG_50322</name>
</gene>
<dbReference type="AlphaFoldDB" id="A6JYV9"/>
<name>A6JYV9_RAT</name>
<organism evidence="2 3">
    <name type="scientific">Rattus norvegicus</name>
    <name type="common">Rat</name>
    <dbReference type="NCBI Taxonomy" id="10116"/>
    <lineage>
        <taxon>Eukaryota</taxon>
        <taxon>Metazoa</taxon>
        <taxon>Chordata</taxon>
        <taxon>Craniata</taxon>
        <taxon>Vertebrata</taxon>
        <taxon>Euteleostomi</taxon>
        <taxon>Mammalia</taxon>
        <taxon>Eutheria</taxon>
        <taxon>Euarchontoglires</taxon>
        <taxon>Glires</taxon>
        <taxon>Rodentia</taxon>
        <taxon>Myomorpha</taxon>
        <taxon>Muroidea</taxon>
        <taxon>Muridae</taxon>
        <taxon>Murinae</taxon>
        <taxon>Rattus</taxon>
    </lineage>
</organism>
<sequence length="51" mass="5677">MEEPASSARARSASSSSFTSWRTSRRWHSVCSVQTCSSSHIQTICTLKLED</sequence>
<feature type="compositionally biased region" description="Low complexity" evidence="1">
    <location>
        <begin position="1"/>
        <end position="22"/>
    </location>
</feature>
<protein>
    <submittedName>
        <fullName evidence="2">Zinc finger, FYVE domain containing 9 (Predicted), isoform CRA_b</fullName>
    </submittedName>
</protein>
<dbReference type="Proteomes" id="UP000234681">
    <property type="component" value="Chromosome 5"/>
</dbReference>
<feature type="region of interest" description="Disordered" evidence="1">
    <location>
        <begin position="1"/>
        <end position="26"/>
    </location>
</feature>
<evidence type="ECO:0000313" key="3">
    <source>
        <dbReference type="Proteomes" id="UP000234681"/>
    </source>
</evidence>